<feature type="region of interest" description="Disordered" evidence="1">
    <location>
        <begin position="39"/>
        <end position="69"/>
    </location>
</feature>
<feature type="chain" id="PRO_5003279871" evidence="2">
    <location>
        <begin position="25"/>
        <end position="69"/>
    </location>
</feature>
<feature type="compositionally biased region" description="Basic residues" evidence="1">
    <location>
        <begin position="48"/>
        <end position="62"/>
    </location>
</feature>
<organism evidence="3 4">
    <name type="scientific">Fluviicola taffensis (strain DSM 16823 / NCIMB 13979 / RW262)</name>
    <dbReference type="NCBI Taxonomy" id="755732"/>
    <lineage>
        <taxon>Bacteria</taxon>
        <taxon>Pseudomonadati</taxon>
        <taxon>Bacteroidota</taxon>
        <taxon>Flavobacteriia</taxon>
        <taxon>Flavobacteriales</taxon>
        <taxon>Crocinitomicaceae</taxon>
        <taxon>Fluviicola</taxon>
    </lineage>
</organism>
<dbReference type="AlphaFoldDB" id="F2IHH2"/>
<dbReference type="Proteomes" id="UP000007463">
    <property type="component" value="Chromosome"/>
</dbReference>
<name>F2IHH2_FLUTR</name>
<reference evidence="3 4" key="1">
    <citation type="journal article" date="2011" name="Stand. Genomic Sci.">
        <title>Complete genome sequence of the gliding freshwater bacterium Fluviicola taffensis type strain (RW262).</title>
        <authorList>
            <person name="Woyke T."/>
            <person name="Chertkov O."/>
            <person name="Lapidus A."/>
            <person name="Nolan M."/>
            <person name="Lucas S."/>
            <person name="Del Rio T.G."/>
            <person name="Tice H."/>
            <person name="Cheng J.F."/>
            <person name="Tapia R."/>
            <person name="Han C."/>
            <person name="Goodwin L."/>
            <person name="Pitluck S."/>
            <person name="Liolios K."/>
            <person name="Pagani I."/>
            <person name="Ivanova N."/>
            <person name="Huntemann M."/>
            <person name="Mavromatis K."/>
            <person name="Mikhailova N."/>
            <person name="Pati A."/>
            <person name="Chen A."/>
            <person name="Palaniappan K."/>
            <person name="Land M."/>
            <person name="Hauser L."/>
            <person name="Brambilla E.M."/>
            <person name="Rohde M."/>
            <person name="Mwirichia R."/>
            <person name="Sikorski J."/>
            <person name="Tindall B.J."/>
            <person name="Goker M."/>
            <person name="Bristow J."/>
            <person name="Eisen J.A."/>
            <person name="Markowitz V."/>
            <person name="Hugenholtz P."/>
            <person name="Klenk H.P."/>
            <person name="Kyrpides N.C."/>
        </authorList>
    </citation>
    <scope>NUCLEOTIDE SEQUENCE [LARGE SCALE GENOMIC DNA]</scope>
    <source>
        <strain evidence="4">DSM 16823 / RW262 / RW262</strain>
    </source>
</reference>
<keyword evidence="4" id="KW-1185">Reference proteome</keyword>
<dbReference type="HOGENOM" id="CLU_2769810_0_0_10"/>
<evidence type="ECO:0000256" key="1">
    <source>
        <dbReference type="SAM" id="MobiDB-lite"/>
    </source>
</evidence>
<proteinExistence type="predicted"/>
<dbReference type="EMBL" id="CP002542">
    <property type="protein sequence ID" value="AEA43737.1"/>
    <property type="molecule type" value="Genomic_DNA"/>
</dbReference>
<gene>
    <name evidence="3" type="ordered locus">Fluta_1746</name>
</gene>
<evidence type="ECO:0000313" key="4">
    <source>
        <dbReference type="Proteomes" id="UP000007463"/>
    </source>
</evidence>
<feature type="signal peptide" evidence="2">
    <location>
        <begin position="1"/>
        <end position="24"/>
    </location>
</feature>
<dbReference type="RefSeq" id="WP_013686507.1">
    <property type="nucleotide sequence ID" value="NC_015321.1"/>
</dbReference>
<reference evidence="4" key="2">
    <citation type="submission" date="2011-02" db="EMBL/GenBank/DDBJ databases">
        <title>The complete genome of Fluviicola taffensis DSM 16823.</title>
        <authorList>
            <consortium name="US DOE Joint Genome Institute (JGI-PGF)"/>
            <person name="Lucas S."/>
            <person name="Copeland A."/>
            <person name="Lapidus A."/>
            <person name="Bruce D."/>
            <person name="Goodwin L."/>
            <person name="Pitluck S."/>
            <person name="Kyrpides N."/>
            <person name="Mavromatis K."/>
            <person name="Ivanova N."/>
            <person name="Mikhailova N."/>
            <person name="Pagani I."/>
            <person name="Chertkov O."/>
            <person name="Detter J.C."/>
            <person name="Han C."/>
            <person name="Tapia R."/>
            <person name="Land M."/>
            <person name="Hauser L."/>
            <person name="Markowitz V."/>
            <person name="Cheng J.-F."/>
            <person name="Hugenholtz P."/>
            <person name="Woyke T."/>
            <person name="Wu D."/>
            <person name="Tindall B."/>
            <person name="Pomrenke H.G."/>
            <person name="Brambilla E."/>
            <person name="Klenk H.-P."/>
            <person name="Eisen J.A."/>
        </authorList>
    </citation>
    <scope>NUCLEOTIDE SEQUENCE [LARGE SCALE GENOMIC DNA]</scope>
    <source>
        <strain evidence="4">DSM 16823 / RW262 / RW262</strain>
    </source>
</reference>
<protein>
    <submittedName>
        <fullName evidence="3">Uncharacterized protein</fullName>
    </submittedName>
</protein>
<dbReference type="KEGG" id="fte:Fluta_1746"/>
<evidence type="ECO:0000256" key="2">
    <source>
        <dbReference type="SAM" id="SignalP"/>
    </source>
</evidence>
<accession>F2IHH2</accession>
<dbReference type="STRING" id="755732.Fluta_1746"/>
<evidence type="ECO:0000313" key="3">
    <source>
        <dbReference type="EMBL" id="AEA43737.1"/>
    </source>
</evidence>
<sequence length="69" mass="7594" precursor="true">MTLRISIAIFALSFLFGTSGSANAAEQLSNQSKSVLEMKASTNTKKEFKPKKRKKSKVRKHRGCEAYGG</sequence>
<keyword evidence="2" id="KW-0732">Signal</keyword>